<evidence type="ECO:0000256" key="5">
    <source>
        <dbReference type="ARBA" id="ARBA00023204"/>
    </source>
</evidence>
<dbReference type="Pfam" id="PF01068">
    <property type="entry name" value="DNA_ligase_A_M"/>
    <property type="match status" value="1"/>
</dbReference>
<dbReference type="GO" id="GO:0006281">
    <property type="term" value="P:DNA repair"/>
    <property type="evidence" value="ECO:0007669"/>
    <property type="project" value="UniProtKB-KW"/>
</dbReference>
<evidence type="ECO:0000256" key="6">
    <source>
        <dbReference type="ARBA" id="ARBA00034003"/>
    </source>
</evidence>
<dbReference type="EMBL" id="BMDP01000001">
    <property type="protein sequence ID" value="GGI52914.1"/>
    <property type="molecule type" value="Genomic_DNA"/>
</dbReference>
<comment type="cofactor">
    <cofactor evidence="1">
        <name>a divalent metal cation</name>
        <dbReference type="ChEBI" id="CHEBI:60240"/>
    </cofactor>
</comment>
<dbReference type="InterPro" id="IPR029319">
    <property type="entry name" value="DNA_ligase_OB"/>
</dbReference>
<evidence type="ECO:0000256" key="4">
    <source>
        <dbReference type="ARBA" id="ARBA00022763"/>
    </source>
</evidence>
<dbReference type="SUPFAM" id="SSF56091">
    <property type="entry name" value="DNA ligase/mRNA capping enzyme, catalytic domain"/>
    <property type="match status" value="1"/>
</dbReference>
<dbReference type="SUPFAM" id="SSF50249">
    <property type="entry name" value="Nucleic acid-binding proteins"/>
    <property type="match status" value="1"/>
</dbReference>
<comment type="catalytic activity">
    <reaction evidence="6">
        <text>ATP + (deoxyribonucleotide)n-3'-hydroxyl + 5'-phospho-(deoxyribonucleotide)m = (deoxyribonucleotide)n+m + AMP + diphosphate.</text>
        <dbReference type="EC" id="6.5.1.1"/>
    </reaction>
</comment>
<dbReference type="AlphaFoldDB" id="A0A8J3ASK8"/>
<evidence type="ECO:0000259" key="9">
    <source>
        <dbReference type="Pfam" id="PF14743"/>
    </source>
</evidence>
<name>A0A8J3ASK8_9BURK</name>
<dbReference type="InterPro" id="IPR012340">
    <property type="entry name" value="NA-bd_OB-fold"/>
</dbReference>
<evidence type="ECO:0000256" key="7">
    <source>
        <dbReference type="SAM" id="SignalP"/>
    </source>
</evidence>
<evidence type="ECO:0000259" key="8">
    <source>
        <dbReference type="Pfam" id="PF01068"/>
    </source>
</evidence>
<feature type="signal peptide" evidence="7">
    <location>
        <begin position="1"/>
        <end position="21"/>
    </location>
</feature>
<dbReference type="GO" id="GO:0006310">
    <property type="term" value="P:DNA recombination"/>
    <property type="evidence" value="ECO:0007669"/>
    <property type="project" value="InterPro"/>
</dbReference>
<comment type="caution">
    <text evidence="10">The sequence shown here is derived from an EMBL/GenBank/DDBJ whole genome shotgun (WGS) entry which is preliminary data.</text>
</comment>
<dbReference type="Proteomes" id="UP000627205">
    <property type="component" value="Unassembled WGS sequence"/>
</dbReference>
<evidence type="ECO:0000313" key="11">
    <source>
        <dbReference type="Proteomes" id="UP000627205"/>
    </source>
</evidence>
<dbReference type="InterPro" id="IPR050326">
    <property type="entry name" value="NAD_dep_DNA_ligaseB"/>
</dbReference>
<reference evidence="10" key="2">
    <citation type="submission" date="2020-09" db="EMBL/GenBank/DDBJ databases">
        <authorList>
            <person name="Sun Q."/>
            <person name="Sedlacek I."/>
        </authorList>
    </citation>
    <scope>NUCLEOTIDE SEQUENCE</scope>
    <source>
        <strain evidence="10">CCM 7664</strain>
    </source>
</reference>
<gene>
    <name evidence="10" type="ORF">GCM10011430_00880</name>
</gene>
<keyword evidence="11" id="KW-1185">Reference proteome</keyword>
<dbReference type="PANTHER" id="PTHR47810">
    <property type="entry name" value="DNA LIGASE"/>
    <property type="match status" value="1"/>
</dbReference>
<dbReference type="Gene3D" id="3.30.470.30">
    <property type="entry name" value="DNA ligase/mRNA capping enzyme"/>
    <property type="match status" value="1"/>
</dbReference>
<feature type="domain" description="ATP-dependent DNA ligase family profile" evidence="8">
    <location>
        <begin position="87"/>
        <end position="205"/>
    </location>
</feature>
<dbReference type="NCBIfam" id="NF006592">
    <property type="entry name" value="PRK09125.1"/>
    <property type="match status" value="1"/>
</dbReference>
<proteinExistence type="predicted"/>
<keyword evidence="7" id="KW-0732">Signal</keyword>
<accession>A0A8J3ASK8</accession>
<dbReference type="Pfam" id="PF14743">
    <property type="entry name" value="DNA_ligase_OB_2"/>
    <property type="match status" value="1"/>
</dbReference>
<dbReference type="PANTHER" id="PTHR47810:SF1">
    <property type="entry name" value="DNA LIGASE B"/>
    <property type="match status" value="1"/>
</dbReference>
<dbReference type="Gene3D" id="2.40.50.140">
    <property type="entry name" value="Nucleic acid-binding proteins"/>
    <property type="match status" value="1"/>
</dbReference>
<keyword evidence="3" id="KW-0235">DNA replication</keyword>
<dbReference type="Gene3D" id="3.30.1490.70">
    <property type="match status" value="1"/>
</dbReference>
<dbReference type="GO" id="GO:0006260">
    <property type="term" value="P:DNA replication"/>
    <property type="evidence" value="ECO:0007669"/>
    <property type="project" value="UniProtKB-KW"/>
</dbReference>
<organism evidence="10 11">
    <name type="scientific">Oxalicibacterium solurbis</name>
    <dbReference type="NCBI Taxonomy" id="69280"/>
    <lineage>
        <taxon>Bacteria</taxon>
        <taxon>Pseudomonadati</taxon>
        <taxon>Pseudomonadota</taxon>
        <taxon>Betaproteobacteria</taxon>
        <taxon>Burkholderiales</taxon>
        <taxon>Oxalobacteraceae</taxon>
        <taxon>Oxalicibacterium</taxon>
    </lineage>
</organism>
<sequence>MEFRRIATVLLLGGMLTAAQAQTQNRQTEAVRAPVMLANSYHPGVDLAAYWVSEKYDGLRAYWDGERLWTRGGESIHAPAWFVAGWPAVPLDGELWAGRGRFAEAVSTARTQQPDDAAWSNMRFMVFDLPAHGGTFDDRLPVLRQTIAALNKQWVQAVPQEKVKSHAELQQRLHVIVQAGGEGLMLHRGASLYRAERNDDLLKLKLHDDAEAKVLAHLPGKGKHAGRLGALLVQTPDGIRFRLGSGFTDAQREAPPPIGSWVTYRYRGFNDSGIPRFATFLRVRKDVYPMDIDISNSDAEDIHSALR</sequence>
<dbReference type="CDD" id="cd07896">
    <property type="entry name" value="Adenylation_kDNA_ligase_like"/>
    <property type="match status" value="1"/>
</dbReference>
<keyword evidence="2 10" id="KW-0436">Ligase</keyword>
<dbReference type="GO" id="GO:0005524">
    <property type="term" value="F:ATP binding"/>
    <property type="evidence" value="ECO:0007669"/>
    <property type="project" value="InterPro"/>
</dbReference>
<protein>
    <submittedName>
        <fullName evidence="10">ATP-dependent DNA ligase</fullName>
    </submittedName>
</protein>
<dbReference type="CDD" id="cd08041">
    <property type="entry name" value="OBF_kDNA_ligase_like"/>
    <property type="match status" value="1"/>
</dbReference>
<evidence type="ECO:0000313" key="10">
    <source>
        <dbReference type="EMBL" id="GGI52914.1"/>
    </source>
</evidence>
<feature type="chain" id="PRO_5035170922" evidence="7">
    <location>
        <begin position="22"/>
        <end position="307"/>
    </location>
</feature>
<keyword evidence="5" id="KW-0234">DNA repair</keyword>
<dbReference type="InterPro" id="IPR012310">
    <property type="entry name" value="DNA_ligase_ATP-dep_cent"/>
</dbReference>
<evidence type="ECO:0000256" key="2">
    <source>
        <dbReference type="ARBA" id="ARBA00022598"/>
    </source>
</evidence>
<dbReference type="GO" id="GO:0003910">
    <property type="term" value="F:DNA ligase (ATP) activity"/>
    <property type="evidence" value="ECO:0007669"/>
    <property type="project" value="UniProtKB-EC"/>
</dbReference>
<reference evidence="10" key="1">
    <citation type="journal article" date="2014" name="Int. J. Syst. Evol. Microbiol.">
        <title>Complete genome sequence of Corynebacterium casei LMG S-19264T (=DSM 44701T), isolated from a smear-ripened cheese.</title>
        <authorList>
            <consortium name="US DOE Joint Genome Institute (JGI-PGF)"/>
            <person name="Walter F."/>
            <person name="Albersmeier A."/>
            <person name="Kalinowski J."/>
            <person name="Ruckert C."/>
        </authorList>
    </citation>
    <scope>NUCLEOTIDE SEQUENCE</scope>
    <source>
        <strain evidence="10">CCM 7664</strain>
    </source>
</reference>
<evidence type="ECO:0000256" key="3">
    <source>
        <dbReference type="ARBA" id="ARBA00022705"/>
    </source>
</evidence>
<keyword evidence="4" id="KW-0227">DNA damage</keyword>
<evidence type="ECO:0000256" key="1">
    <source>
        <dbReference type="ARBA" id="ARBA00001968"/>
    </source>
</evidence>
<feature type="domain" description="DNA ligase OB-like" evidence="9">
    <location>
        <begin position="219"/>
        <end position="284"/>
    </location>
</feature>